<gene>
    <name evidence="5" type="ORF">TRAPUB_3572</name>
</gene>
<keyword evidence="1" id="KW-0694">RNA-binding</keyword>
<dbReference type="GO" id="GO:0003723">
    <property type="term" value="F:RNA binding"/>
    <property type="evidence" value="ECO:0007669"/>
    <property type="project" value="UniProtKB-KW"/>
</dbReference>
<dbReference type="EMBL" id="MNAD01001418">
    <property type="protein sequence ID" value="OJT05607.1"/>
    <property type="molecule type" value="Genomic_DNA"/>
</dbReference>
<evidence type="ECO:0000256" key="1">
    <source>
        <dbReference type="ARBA" id="ARBA00022884"/>
    </source>
</evidence>
<evidence type="ECO:0000313" key="6">
    <source>
        <dbReference type="Proteomes" id="UP000184267"/>
    </source>
</evidence>
<dbReference type="Proteomes" id="UP000184267">
    <property type="component" value="Unassembled WGS sequence"/>
</dbReference>
<feature type="compositionally biased region" description="Polar residues" evidence="2">
    <location>
        <begin position="368"/>
        <end position="377"/>
    </location>
</feature>
<comment type="caution">
    <text evidence="5">The sequence shown here is derived from an EMBL/GenBank/DDBJ whole genome shotgun (WGS) entry which is preliminary data.</text>
</comment>
<dbReference type="PROSITE" id="PS50994">
    <property type="entry name" value="INTEGRASE"/>
    <property type="match status" value="1"/>
</dbReference>
<organism evidence="5 6">
    <name type="scientific">Trametes pubescens</name>
    <name type="common">White-rot fungus</name>
    <dbReference type="NCBI Taxonomy" id="154538"/>
    <lineage>
        <taxon>Eukaryota</taxon>
        <taxon>Fungi</taxon>
        <taxon>Dikarya</taxon>
        <taxon>Basidiomycota</taxon>
        <taxon>Agaricomycotina</taxon>
        <taxon>Agaricomycetes</taxon>
        <taxon>Polyporales</taxon>
        <taxon>Polyporaceae</taxon>
        <taxon>Trametes</taxon>
    </lineage>
</organism>
<dbReference type="SUPFAM" id="SSF53098">
    <property type="entry name" value="Ribonuclease H-like"/>
    <property type="match status" value="1"/>
</dbReference>
<dbReference type="GO" id="GO:0006338">
    <property type="term" value="P:chromatin remodeling"/>
    <property type="evidence" value="ECO:0007669"/>
    <property type="project" value="UniProtKB-ARBA"/>
</dbReference>
<proteinExistence type="predicted"/>
<sequence length="386" mass="43687">MPPQVDTQVMIKTPRHKPFGLLHPLDIPDHPWKSITMDHIMKLPLSHGYDLIWVMCDRLMRYAHFIPCNKAASVKDLTWLFLDRIFRYHGLPDSIISDHSTTFVSQFWTELTRLLQVELKHSTAYHPQTDSLTKCMNQMLESYLRAYVSYQQDDWVDYLLLAEFAFNNHINTSTKQTLFYANFGFHPVFSPCLTEPICMPAAADLALRLTRVHDELRAELHKTILDARKTGQRCEYLVHWHGLSEDDNSWLPLTDIPATSNELLDRFHRHHPRAPHPPDSVLYATAHTTFDKVSNAHSPSSASSPQVPSSALPSASPPLPPPTSSLTSPATAPTPFTPRPAAILPARPCAPSPPPVHTNPRVKYVPPVQTTLRSGRVSQPHPRRDA</sequence>
<dbReference type="OrthoDB" id="2758353at2759"/>
<feature type="domain" description="Integrase catalytic" evidence="4">
    <location>
        <begin position="27"/>
        <end position="168"/>
    </location>
</feature>
<dbReference type="PANTHER" id="PTHR45835">
    <property type="entry name" value="YALI0A06105P"/>
    <property type="match status" value="1"/>
</dbReference>
<dbReference type="InterPro" id="IPR023780">
    <property type="entry name" value="Chromo_domain"/>
</dbReference>
<evidence type="ECO:0000313" key="5">
    <source>
        <dbReference type="EMBL" id="OJT05607.1"/>
    </source>
</evidence>
<dbReference type="OMA" id="QRCEYLV"/>
<dbReference type="Gene3D" id="2.40.50.40">
    <property type="match status" value="1"/>
</dbReference>
<dbReference type="SUPFAM" id="SSF54160">
    <property type="entry name" value="Chromo domain-like"/>
    <property type="match status" value="1"/>
</dbReference>
<dbReference type="PANTHER" id="PTHR45835:SF99">
    <property type="entry name" value="CHROMO DOMAIN-CONTAINING PROTEIN-RELATED"/>
    <property type="match status" value="1"/>
</dbReference>
<dbReference type="PROSITE" id="PS50013">
    <property type="entry name" value="CHROMO_2"/>
    <property type="match status" value="1"/>
</dbReference>
<dbReference type="InterPro" id="IPR012337">
    <property type="entry name" value="RNaseH-like_sf"/>
</dbReference>
<feature type="compositionally biased region" description="Pro residues" evidence="2">
    <location>
        <begin position="348"/>
        <end position="357"/>
    </location>
</feature>
<dbReference type="GO" id="GO:0015074">
    <property type="term" value="P:DNA integration"/>
    <property type="evidence" value="ECO:0007669"/>
    <property type="project" value="InterPro"/>
</dbReference>
<feature type="compositionally biased region" description="Low complexity" evidence="2">
    <location>
        <begin position="324"/>
        <end position="347"/>
    </location>
</feature>
<accession>A0A1M2VDJ3</accession>
<reference evidence="5 6" key="1">
    <citation type="submission" date="2016-10" db="EMBL/GenBank/DDBJ databases">
        <title>Genome sequence of the basidiomycete white-rot fungus Trametes pubescens.</title>
        <authorList>
            <person name="Makela M.R."/>
            <person name="Granchi Z."/>
            <person name="Peng M."/>
            <person name="De Vries R.P."/>
            <person name="Grigoriev I."/>
            <person name="Riley R."/>
            <person name="Hilden K."/>
        </authorList>
    </citation>
    <scope>NUCLEOTIDE SEQUENCE [LARGE SCALE GENOMIC DNA]</scope>
    <source>
        <strain evidence="5 6">FBCC735</strain>
    </source>
</reference>
<protein>
    <submittedName>
        <fullName evidence="5">Transposon Tf2-1 polyprotein</fullName>
    </submittedName>
</protein>
<dbReference type="InterPro" id="IPR001584">
    <property type="entry name" value="Integrase_cat-core"/>
</dbReference>
<dbReference type="STRING" id="154538.A0A1M2VDJ3"/>
<feature type="region of interest" description="Disordered" evidence="2">
    <location>
        <begin position="293"/>
        <end position="386"/>
    </location>
</feature>
<keyword evidence="6" id="KW-1185">Reference proteome</keyword>
<dbReference type="SMART" id="SM00298">
    <property type="entry name" value="CHROMO"/>
    <property type="match status" value="1"/>
</dbReference>
<dbReference type="InterPro" id="IPR036397">
    <property type="entry name" value="RNaseH_sf"/>
</dbReference>
<feature type="compositionally biased region" description="Low complexity" evidence="2">
    <location>
        <begin position="298"/>
        <end position="314"/>
    </location>
</feature>
<name>A0A1M2VDJ3_TRAPU</name>
<dbReference type="GO" id="GO:0005634">
    <property type="term" value="C:nucleus"/>
    <property type="evidence" value="ECO:0007669"/>
    <property type="project" value="UniProtKB-ARBA"/>
</dbReference>
<dbReference type="Pfam" id="PF00385">
    <property type="entry name" value="Chromo"/>
    <property type="match status" value="1"/>
</dbReference>
<dbReference type="AlphaFoldDB" id="A0A1M2VDJ3"/>
<evidence type="ECO:0000259" key="4">
    <source>
        <dbReference type="PROSITE" id="PS50994"/>
    </source>
</evidence>
<dbReference type="Gene3D" id="3.30.420.10">
    <property type="entry name" value="Ribonuclease H-like superfamily/Ribonuclease H"/>
    <property type="match status" value="1"/>
</dbReference>
<feature type="domain" description="Chromo" evidence="3">
    <location>
        <begin position="218"/>
        <end position="279"/>
    </location>
</feature>
<evidence type="ECO:0000259" key="3">
    <source>
        <dbReference type="PROSITE" id="PS50013"/>
    </source>
</evidence>
<dbReference type="InterPro" id="IPR016197">
    <property type="entry name" value="Chromo-like_dom_sf"/>
</dbReference>
<dbReference type="CDD" id="cd00024">
    <property type="entry name" value="CD_CSD"/>
    <property type="match status" value="1"/>
</dbReference>
<evidence type="ECO:0000256" key="2">
    <source>
        <dbReference type="SAM" id="MobiDB-lite"/>
    </source>
</evidence>
<dbReference type="InterPro" id="IPR000953">
    <property type="entry name" value="Chromo/chromo_shadow_dom"/>
</dbReference>